<feature type="compositionally biased region" description="Low complexity" evidence="1">
    <location>
        <begin position="850"/>
        <end position="859"/>
    </location>
</feature>
<name>A0A5C3E7L0_9BASI</name>
<dbReference type="OrthoDB" id="3365224at2759"/>
<feature type="region of interest" description="Disordered" evidence="1">
    <location>
        <begin position="952"/>
        <end position="1097"/>
    </location>
</feature>
<feature type="region of interest" description="Disordered" evidence="1">
    <location>
        <begin position="841"/>
        <end position="915"/>
    </location>
</feature>
<accession>A0A5C3E7L0</accession>
<evidence type="ECO:0008006" key="4">
    <source>
        <dbReference type="Google" id="ProtNLM"/>
    </source>
</evidence>
<feature type="compositionally biased region" description="Basic and acidic residues" evidence="1">
    <location>
        <begin position="272"/>
        <end position="285"/>
    </location>
</feature>
<dbReference type="InterPro" id="IPR039931">
    <property type="entry name" value="EEIG1/2-like"/>
</dbReference>
<feature type="compositionally biased region" description="Polar residues" evidence="1">
    <location>
        <begin position="766"/>
        <end position="778"/>
    </location>
</feature>
<protein>
    <recommendedName>
        <fullName evidence="4">C2 NT-type domain-containing protein</fullName>
    </recommendedName>
</protein>
<dbReference type="PANTHER" id="PTHR21456:SF1">
    <property type="entry name" value="C2 NT-TYPE DOMAIN-CONTAINING PROTEIN"/>
    <property type="match status" value="1"/>
</dbReference>
<evidence type="ECO:0000256" key="1">
    <source>
        <dbReference type="SAM" id="MobiDB-lite"/>
    </source>
</evidence>
<feature type="compositionally biased region" description="Low complexity" evidence="1">
    <location>
        <begin position="112"/>
        <end position="125"/>
    </location>
</feature>
<feature type="compositionally biased region" description="Low complexity" evidence="1">
    <location>
        <begin position="651"/>
        <end position="660"/>
    </location>
</feature>
<feature type="region of interest" description="Disordered" evidence="1">
    <location>
        <begin position="88"/>
        <end position="214"/>
    </location>
</feature>
<dbReference type="Proteomes" id="UP000324022">
    <property type="component" value="Unassembled WGS sequence"/>
</dbReference>
<dbReference type="AlphaFoldDB" id="A0A5C3E7L0"/>
<feature type="region of interest" description="Disordered" evidence="1">
    <location>
        <begin position="623"/>
        <end position="661"/>
    </location>
</feature>
<organism evidence="2 3">
    <name type="scientific">Ustilago trichophora</name>
    <dbReference type="NCBI Taxonomy" id="86804"/>
    <lineage>
        <taxon>Eukaryota</taxon>
        <taxon>Fungi</taxon>
        <taxon>Dikarya</taxon>
        <taxon>Basidiomycota</taxon>
        <taxon>Ustilaginomycotina</taxon>
        <taxon>Ustilaginomycetes</taxon>
        <taxon>Ustilaginales</taxon>
        <taxon>Ustilaginaceae</taxon>
        <taxon>Ustilago</taxon>
    </lineage>
</organism>
<feature type="compositionally biased region" description="Polar residues" evidence="1">
    <location>
        <begin position="88"/>
        <end position="100"/>
    </location>
</feature>
<feature type="compositionally biased region" description="Polar residues" evidence="1">
    <location>
        <begin position="867"/>
        <end position="888"/>
    </location>
</feature>
<proteinExistence type="predicted"/>
<feature type="compositionally biased region" description="Low complexity" evidence="1">
    <location>
        <begin position="468"/>
        <end position="484"/>
    </location>
</feature>
<evidence type="ECO:0000313" key="2">
    <source>
        <dbReference type="EMBL" id="SPO26724.1"/>
    </source>
</evidence>
<feature type="region of interest" description="Disordered" evidence="1">
    <location>
        <begin position="461"/>
        <end position="488"/>
    </location>
</feature>
<feature type="region of interest" description="Disordered" evidence="1">
    <location>
        <begin position="675"/>
        <end position="819"/>
    </location>
</feature>
<feature type="compositionally biased region" description="Low complexity" evidence="1">
    <location>
        <begin position="961"/>
        <end position="973"/>
    </location>
</feature>
<dbReference type="PANTHER" id="PTHR21456">
    <property type="entry name" value="FAMILY WITH SEQUENCE SIMILARITY 102"/>
    <property type="match status" value="1"/>
</dbReference>
<feature type="compositionally biased region" description="Basic residues" evidence="1">
    <location>
        <begin position="360"/>
        <end position="388"/>
    </location>
</feature>
<evidence type="ECO:0000313" key="3">
    <source>
        <dbReference type="Proteomes" id="UP000324022"/>
    </source>
</evidence>
<feature type="region of interest" description="Disordered" evidence="1">
    <location>
        <begin position="355"/>
        <end position="398"/>
    </location>
</feature>
<feature type="compositionally biased region" description="Basic and acidic residues" evidence="1">
    <location>
        <begin position="675"/>
        <end position="705"/>
    </location>
</feature>
<feature type="compositionally biased region" description="Low complexity" evidence="1">
    <location>
        <begin position="160"/>
        <end position="170"/>
    </location>
</feature>
<feature type="region of interest" description="Disordered" evidence="1">
    <location>
        <begin position="264"/>
        <end position="300"/>
    </location>
</feature>
<gene>
    <name evidence="2" type="ORF">UTRI_04031_B</name>
</gene>
<dbReference type="EMBL" id="OOIN01000015">
    <property type="protein sequence ID" value="SPO26724.1"/>
    <property type="molecule type" value="Genomic_DNA"/>
</dbReference>
<feature type="compositionally biased region" description="Low complexity" evidence="1">
    <location>
        <begin position="706"/>
        <end position="715"/>
    </location>
</feature>
<feature type="compositionally biased region" description="Basic and acidic residues" evidence="1">
    <location>
        <begin position="802"/>
        <end position="811"/>
    </location>
</feature>
<feature type="compositionally biased region" description="Basic and acidic residues" evidence="1">
    <location>
        <begin position="1074"/>
        <end position="1084"/>
    </location>
</feature>
<sequence>MSLLSPFGFGQKHSYFHVHITIHELTNVPLVTGLFACKWKIKGSHSLASLQHAAAAAVHQTTSRAVSGAVRKGQHPLSAKDATKNIQATDHDSGASNSLSLGPPHEHGHRQASASTSADAASILSQSSRDRSHHGIHKPAFLSNLLHPNRDSDKADDDSQSQSSTPAQQANDDQDAPPLAPEEIEAGSSSPTSRRDSTTSRKTSTSRTKSIKVVVRHKTADTHDHNVDPLLFFTQEPKGETDFVKVDEHKVEWERDVQVGMRIGIGKPKTSGRHDNSPNHSHHDSPALSAKSSAKDLRSRAHLDDVSTAWGRLVNSEVKLTIKQEMPANAKSTTHPSVLGHVVLDLSEFAPDPPITSSSGRHHHHHHHHHHHQHHHHHHSHHHHHHQHGPGGEHSYRDRTCRSETRKFLLNDSKTNATVKITITMTFLGGAKEYYVPPISNGLMVNGLGSIVAPSLLDTGRDSTSALAGSEPASSHSGSSESSSLRNEPIRASASIRNQQLIGSGLPSASSLSLGRMGSSMHSQHNLYGPPLKSIYAKKTWTSRIPAENLVAAAAGSEAAKKKPHRTSEASFFSGRTQADRAPDDVVNAIFKGIPVGGSHNGQVQDEAAAAKAAAARAHRAERAAAAVDSQERQLRHKASKSPERSRQRVRTVSTTSNVSKKSERSFSFGLYRSKDKDKEKEKEKEKEKKEKLKAAKKGYKERSKSGSSVELESLSSDKNHGLHLSVPGSGGKLTPGLLVESPSASTDALPRTNSDVAGAAPPPSATRTSTKRLSSVRWNLDGDNVAVEPAPSEDTTPVAETLDKEERDRAAMPPPPSVVVDHAYIPIRAGGITAASSSALNLTQPRSDATAAQSAAAAEPEKKVDGSNTFLSPLPHSTASHPTTPRPVSTKDADAASIRSTASSAGGDPKKIISSNDLKGLYQASLSIPQSLSTSTAVGLDRLKRTSRAIGQFAKDATKSSSNRPFSRPNSSAGSGTLPLHDSQGVSGRERRSKGNRGIEPSEAASKGWQGAGWFRPISTAPVPLPLSPDLSSPETEEFEDADAVDRFGSLASYNSDGRRSSATDQTVVSADENFRPEHKRESSFASVYHDAEEDDDAAWQDEQVKLGHPAEIATAELPVHGQLLA</sequence>
<reference evidence="2 3" key="1">
    <citation type="submission" date="2018-03" db="EMBL/GenBank/DDBJ databases">
        <authorList>
            <person name="Guldener U."/>
        </authorList>
    </citation>
    <scope>NUCLEOTIDE SEQUENCE [LARGE SCALE GENOMIC DNA]</scope>
    <source>
        <strain evidence="2 3">NBRC100155</strain>
    </source>
</reference>
<keyword evidence="3" id="KW-1185">Reference proteome</keyword>
<feature type="compositionally biased region" description="Polar residues" evidence="1">
    <location>
        <begin position="743"/>
        <end position="756"/>
    </location>
</feature>